<keyword evidence="5" id="KW-0805">Transcription regulation</keyword>
<dbReference type="InterPro" id="IPR001487">
    <property type="entry name" value="Bromodomain"/>
</dbReference>
<dbReference type="InterPro" id="IPR016181">
    <property type="entry name" value="Acyl_CoA_acyltransferase"/>
</dbReference>
<keyword evidence="10" id="KW-0012">Acyltransferase</keyword>
<dbReference type="InterPro" id="IPR036427">
    <property type="entry name" value="Bromodomain-like_sf"/>
</dbReference>
<dbReference type="PRINTS" id="PR00503">
    <property type="entry name" value="BROMODOMAIN"/>
</dbReference>
<dbReference type="Pfam" id="PF00583">
    <property type="entry name" value="Acetyltransf_1"/>
    <property type="match status" value="1"/>
</dbReference>
<evidence type="ECO:0000256" key="4">
    <source>
        <dbReference type="ARBA" id="ARBA00022679"/>
    </source>
</evidence>
<accession>A0ABD1XHZ4</accession>
<feature type="compositionally biased region" description="Polar residues" evidence="12">
    <location>
        <begin position="58"/>
        <end position="67"/>
    </location>
</feature>
<keyword evidence="7" id="KW-0010">Activator</keyword>
<dbReference type="SUPFAM" id="SSF55729">
    <property type="entry name" value="Acyl-CoA N-acyltransferases (Nat)"/>
    <property type="match status" value="1"/>
</dbReference>
<keyword evidence="8" id="KW-0804">Transcription</keyword>
<evidence type="ECO:0000256" key="12">
    <source>
        <dbReference type="SAM" id="MobiDB-lite"/>
    </source>
</evidence>
<evidence type="ECO:0000259" key="14">
    <source>
        <dbReference type="PROSITE" id="PS51186"/>
    </source>
</evidence>
<dbReference type="PANTHER" id="PTHR45750:SF3">
    <property type="entry name" value="HISTONE ACETYLTRANSFERASE"/>
    <property type="match status" value="1"/>
</dbReference>
<evidence type="ECO:0000256" key="8">
    <source>
        <dbReference type="ARBA" id="ARBA00023163"/>
    </source>
</evidence>
<evidence type="ECO:0000256" key="11">
    <source>
        <dbReference type="PROSITE-ProRule" id="PRU00035"/>
    </source>
</evidence>
<feature type="domain" description="Bromo" evidence="13">
    <location>
        <begin position="474"/>
        <end position="545"/>
    </location>
</feature>
<evidence type="ECO:0000313" key="16">
    <source>
        <dbReference type="Proteomes" id="UP001605036"/>
    </source>
</evidence>
<keyword evidence="6 11" id="KW-0103">Bromodomain</keyword>
<dbReference type="Proteomes" id="UP001605036">
    <property type="component" value="Unassembled WGS sequence"/>
</dbReference>
<dbReference type="CDD" id="cd04301">
    <property type="entry name" value="NAT_SF"/>
    <property type="match status" value="1"/>
</dbReference>
<feature type="compositionally biased region" description="Polar residues" evidence="12">
    <location>
        <begin position="1"/>
        <end position="15"/>
    </location>
</feature>
<evidence type="ECO:0000256" key="3">
    <source>
        <dbReference type="ARBA" id="ARBA00013184"/>
    </source>
</evidence>
<evidence type="ECO:0000259" key="13">
    <source>
        <dbReference type="PROSITE" id="PS50014"/>
    </source>
</evidence>
<evidence type="ECO:0000256" key="9">
    <source>
        <dbReference type="ARBA" id="ARBA00023242"/>
    </source>
</evidence>
<feature type="region of interest" description="Disordered" evidence="12">
    <location>
        <begin position="1"/>
        <end position="181"/>
    </location>
</feature>
<evidence type="ECO:0000256" key="2">
    <source>
        <dbReference type="ARBA" id="ARBA00008607"/>
    </source>
</evidence>
<dbReference type="PROSITE" id="PS50014">
    <property type="entry name" value="BROMODOMAIN_2"/>
    <property type="match status" value="1"/>
</dbReference>
<dbReference type="CDD" id="cd05509">
    <property type="entry name" value="Bromo_gcn5_like"/>
    <property type="match status" value="1"/>
</dbReference>
<keyword evidence="9" id="KW-0539">Nucleus</keyword>
<dbReference type="FunFam" id="3.40.630.30:FF:000004">
    <property type="entry name" value="Histone acetyltransferase KAT2A"/>
    <property type="match status" value="1"/>
</dbReference>
<dbReference type="EMBL" id="JBHFFA010000008">
    <property type="protein sequence ID" value="KAL2608577.1"/>
    <property type="molecule type" value="Genomic_DNA"/>
</dbReference>
<evidence type="ECO:0000313" key="15">
    <source>
        <dbReference type="EMBL" id="KAL2608577.1"/>
    </source>
</evidence>
<evidence type="ECO:0000256" key="10">
    <source>
        <dbReference type="ARBA" id="ARBA00023315"/>
    </source>
</evidence>
<evidence type="ECO:0000256" key="7">
    <source>
        <dbReference type="ARBA" id="ARBA00023159"/>
    </source>
</evidence>
<name>A0ABD1XHZ4_9MARC</name>
<dbReference type="AlphaFoldDB" id="A0ABD1XHZ4"/>
<evidence type="ECO:0000256" key="5">
    <source>
        <dbReference type="ARBA" id="ARBA00023015"/>
    </source>
</evidence>
<dbReference type="GO" id="GO:0061733">
    <property type="term" value="F:protein-lysine-acetyltransferase activity"/>
    <property type="evidence" value="ECO:0007669"/>
    <property type="project" value="UniProtKB-EC"/>
</dbReference>
<dbReference type="Pfam" id="PF00439">
    <property type="entry name" value="Bromodomain"/>
    <property type="match status" value="1"/>
</dbReference>
<comment type="subcellular location">
    <subcellularLocation>
        <location evidence="1">Nucleus</location>
    </subcellularLocation>
</comment>
<proteinExistence type="inferred from homology"/>
<dbReference type="GO" id="GO:0005634">
    <property type="term" value="C:nucleus"/>
    <property type="evidence" value="ECO:0007669"/>
    <property type="project" value="UniProtKB-SubCell"/>
</dbReference>
<dbReference type="Gene3D" id="1.20.920.10">
    <property type="entry name" value="Bromodomain-like"/>
    <property type="match status" value="1"/>
</dbReference>
<dbReference type="GO" id="GO:0006338">
    <property type="term" value="P:chromatin remodeling"/>
    <property type="evidence" value="ECO:0007669"/>
    <property type="project" value="UniProtKB-ARBA"/>
</dbReference>
<dbReference type="InterPro" id="IPR037800">
    <property type="entry name" value="GCN5"/>
</dbReference>
<comment type="caution">
    <text evidence="15">The sequence shown here is derived from an EMBL/GenBank/DDBJ whole genome shotgun (WGS) entry which is preliminary data.</text>
</comment>
<dbReference type="SMART" id="SM00297">
    <property type="entry name" value="BROMO"/>
    <property type="match status" value="1"/>
</dbReference>
<gene>
    <name evidence="15" type="ORF">R1flu_027150</name>
</gene>
<feature type="compositionally biased region" description="Polar residues" evidence="12">
    <location>
        <begin position="90"/>
        <end position="105"/>
    </location>
</feature>
<dbReference type="Gene3D" id="3.40.630.30">
    <property type="match status" value="1"/>
</dbReference>
<dbReference type="PROSITE" id="PS51186">
    <property type="entry name" value="GNAT"/>
    <property type="match status" value="1"/>
</dbReference>
<keyword evidence="16" id="KW-1185">Reference proteome</keyword>
<sequence>MQAVTMLSQNSESLTPSPSPSPSASASVSVSNSSQKRKRTNELTASSGILSYAHQFNKPYSSSLGTTSHEHMDYLHMNSQHDEHDPGVLKSSQNHSQFESMNGSSYGDREDFDDDDEDQEEEDDDEAATQSSKPRLELQPSRTTLPTQLASVKAEPTTEGSREGGCTPSGHPASNPTSTLASVPGELGKSSPFPDALQRIGAYCQREADLKRDEDAGKIKFVCHYNDGVDQHMIWLIGLKNIFSRQLPNMPKEYIVRLVMDQNHKSLMVVRNKNNNVLGGITYRPYLSQKFGEIAFCAVTADEQVKGYGTRLMNHLKQYARDHDGLTHFLTYADNNAVDYFTKQGFTKEIEMEKERWHGYIKDYDGGTLMECKIDPKFPYRDLSVMIRRQRLALEEKTRELSNCQPLYPGLEIPKKEAGVPRRPMRIEDIPGVKESGWPPEEWTKSKIRLANSDGPPTRQALYAFMRYLLKMVMDHPDSWPFKEPVDAREVPDYYEVIKDPVDLKTTSKRLDSEQYFLTLEMFCADMRRMFANARTYNSPDTVYYKAANRLEAFFNSKLQLGLLSSGRQ</sequence>
<feature type="domain" description="N-acetyltransferase" evidence="14">
    <location>
        <begin position="226"/>
        <end position="375"/>
    </location>
</feature>
<evidence type="ECO:0000256" key="6">
    <source>
        <dbReference type="ARBA" id="ARBA00023117"/>
    </source>
</evidence>
<feature type="compositionally biased region" description="Low complexity" evidence="12">
    <location>
        <begin position="22"/>
        <end position="34"/>
    </location>
</feature>
<dbReference type="InterPro" id="IPR000182">
    <property type="entry name" value="GNAT_dom"/>
</dbReference>
<feature type="compositionally biased region" description="Basic and acidic residues" evidence="12">
    <location>
        <begin position="68"/>
        <end position="87"/>
    </location>
</feature>
<comment type="similarity">
    <text evidence="2">Belongs to the acetyltransferase family. GCN5 subfamily.</text>
</comment>
<keyword evidence="4" id="KW-0808">Transferase</keyword>
<feature type="compositionally biased region" description="Polar residues" evidence="12">
    <location>
        <begin position="140"/>
        <end position="150"/>
    </location>
</feature>
<evidence type="ECO:0000256" key="1">
    <source>
        <dbReference type="ARBA" id="ARBA00004123"/>
    </source>
</evidence>
<protein>
    <recommendedName>
        <fullName evidence="3">histone acetyltransferase</fullName>
        <ecNumber evidence="3">2.3.1.48</ecNumber>
    </recommendedName>
</protein>
<dbReference type="EC" id="2.3.1.48" evidence="3"/>
<organism evidence="15 16">
    <name type="scientific">Riccia fluitans</name>
    <dbReference type="NCBI Taxonomy" id="41844"/>
    <lineage>
        <taxon>Eukaryota</taxon>
        <taxon>Viridiplantae</taxon>
        <taxon>Streptophyta</taxon>
        <taxon>Embryophyta</taxon>
        <taxon>Marchantiophyta</taxon>
        <taxon>Marchantiopsida</taxon>
        <taxon>Marchantiidae</taxon>
        <taxon>Marchantiales</taxon>
        <taxon>Ricciaceae</taxon>
        <taxon>Riccia</taxon>
    </lineage>
</organism>
<feature type="compositionally biased region" description="Acidic residues" evidence="12">
    <location>
        <begin position="110"/>
        <end position="127"/>
    </location>
</feature>
<dbReference type="SUPFAM" id="SSF47370">
    <property type="entry name" value="Bromodomain"/>
    <property type="match status" value="1"/>
</dbReference>
<dbReference type="PANTHER" id="PTHR45750">
    <property type="entry name" value="GH11602P"/>
    <property type="match status" value="1"/>
</dbReference>
<reference evidence="15 16" key="1">
    <citation type="submission" date="2024-09" db="EMBL/GenBank/DDBJ databases">
        <title>Chromosome-scale assembly of Riccia fluitans.</title>
        <authorList>
            <person name="Paukszto L."/>
            <person name="Sawicki J."/>
            <person name="Karawczyk K."/>
            <person name="Piernik-Szablinska J."/>
            <person name="Szczecinska M."/>
            <person name="Mazdziarz M."/>
        </authorList>
    </citation>
    <scope>NUCLEOTIDE SEQUENCE [LARGE SCALE GENOMIC DNA]</scope>
    <source>
        <strain evidence="15">Rf_01</strain>
        <tissue evidence="15">Aerial parts of the thallus</tissue>
    </source>
</reference>
<feature type="compositionally biased region" description="Polar residues" evidence="12">
    <location>
        <begin position="172"/>
        <end position="181"/>
    </location>
</feature>